<gene>
    <name evidence="1" type="ORF">K3G42_016346</name>
</gene>
<keyword evidence="2" id="KW-1185">Reference proteome</keyword>
<name>A0ACB8FNQ7_9SAUR</name>
<accession>A0ACB8FNQ7</accession>
<reference evidence="1" key="1">
    <citation type="submission" date="2021-08" db="EMBL/GenBank/DDBJ databases">
        <title>The first chromosome-level gecko genome reveals the dynamic sex chromosomes of Neotropical dwarf geckos (Sphaerodactylidae: Sphaerodactylus).</title>
        <authorList>
            <person name="Pinto B.J."/>
            <person name="Keating S.E."/>
            <person name="Gamble T."/>
        </authorList>
    </citation>
    <scope>NUCLEOTIDE SEQUENCE</scope>
    <source>
        <strain evidence="1">TG3544</strain>
    </source>
</reference>
<protein>
    <submittedName>
        <fullName evidence="1">Uncharacterized protein</fullName>
    </submittedName>
</protein>
<dbReference type="EMBL" id="CM037619">
    <property type="protein sequence ID" value="KAH8007046.1"/>
    <property type="molecule type" value="Genomic_DNA"/>
</dbReference>
<comment type="caution">
    <text evidence="1">The sequence shown here is derived from an EMBL/GenBank/DDBJ whole genome shotgun (WGS) entry which is preliminary data.</text>
</comment>
<evidence type="ECO:0000313" key="2">
    <source>
        <dbReference type="Proteomes" id="UP000827872"/>
    </source>
</evidence>
<organism evidence="1 2">
    <name type="scientific">Sphaerodactylus townsendi</name>
    <dbReference type="NCBI Taxonomy" id="933632"/>
    <lineage>
        <taxon>Eukaryota</taxon>
        <taxon>Metazoa</taxon>
        <taxon>Chordata</taxon>
        <taxon>Craniata</taxon>
        <taxon>Vertebrata</taxon>
        <taxon>Euteleostomi</taxon>
        <taxon>Lepidosauria</taxon>
        <taxon>Squamata</taxon>
        <taxon>Bifurcata</taxon>
        <taxon>Gekkota</taxon>
        <taxon>Sphaerodactylidae</taxon>
        <taxon>Sphaerodactylus</taxon>
    </lineage>
</organism>
<sequence length="139" mass="15359">MFEFSFLSFVKSLKMPLSDKDPNGLDNPNFITDDGGHYCNFTDADVTAAGNEEKQNRLTSKLAYSVTDTPPWYLCIFLGIQHYLTALGGLVAIPLILSRGLCLEHDVLTQSHLISTIFFVSGICTLLQVIFGVSFLLYG</sequence>
<dbReference type="Proteomes" id="UP000827872">
    <property type="component" value="Linkage Group LG06"/>
</dbReference>
<proteinExistence type="predicted"/>
<evidence type="ECO:0000313" key="1">
    <source>
        <dbReference type="EMBL" id="KAH8007046.1"/>
    </source>
</evidence>